<evidence type="ECO:0000313" key="2">
    <source>
        <dbReference type="Proteomes" id="UP000284220"/>
    </source>
</evidence>
<name>A0A414SKK4_9FIRM</name>
<proteinExistence type="predicted"/>
<comment type="caution">
    <text evidence="1">The sequence shown here is derived from an EMBL/GenBank/DDBJ whole genome shotgun (WGS) entry which is preliminary data.</text>
</comment>
<sequence>MRDATIEEQKYVSSNIESISSKTGVNCFGKSTLVEKIENLIDEIDQNMQDDLYLISVDMSNGRVYEYLRDIKWKLENILSSE</sequence>
<dbReference type="AlphaFoldDB" id="A0A414SKK4"/>
<dbReference type="Proteomes" id="UP000284220">
    <property type="component" value="Unassembled WGS sequence"/>
</dbReference>
<gene>
    <name evidence="1" type="ORF">DW272_02520</name>
</gene>
<dbReference type="RefSeq" id="WP_118197423.1">
    <property type="nucleotide sequence ID" value="NZ_QRHZ01000001.1"/>
</dbReference>
<evidence type="ECO:0000313" key="1">
    <source>
        <dbReference type="EMBL" id="RHG20101.1"/>
    </source>
</evidence>
<accession>A0A414SKK4</accession>
<dbReference type="EMBL" id="QRHZ01000001">
    <property type="protein sequence ID" value="RHG20101.1"/>
    <property type="molecule type" value="Genomic_DNA"/>
</dbReference>
<protein>
    <submittedName>
        <fullName evidence="1">Uncharacterized protein</fullName>
    </submittedName>
</protein>
<organism evidence="1 2">
    <name type="scientific">Blautia obeum</name>
    <dbReference type="NCBI Taxonomy" id="40520"/>
    <lineage>
        <taxon>Bacteria</taxon>
        <taxon>Bacillati</taxon>
        <taxon>Bacillota</taxon>
        <taxon>Clostridia</taxon>
        <taxon>Lachnospirales</taxon>
        <taxon>Lachnospiraceae</taxon>
        <taxon>Blautia</taxon>
    </lineage>
</organism>
<reference evidence="1 2" key="1">
    <citation type="submission" date="2018-08" db="EMBL/GenBank/DDBJ databases">
        <title>A genome reference for cultivated species of the human gut microbiota.</title>
        <authorList>
            <person name="Zou Y."/>
            <person name="Xue W."/>
            <person name="Luo G."/>
        </authorList>
    </citation>
    <scope>NUCLEOTIDE SEQUENCE [LARGE SCALE GENOMIC DNA]</scope>
    <source>
        <strain evidence="1 2">AM22-9LB</strain>
    </source>
</reference>